<dbReference type="OrthoDB" id="5679304at2"/>
<reference evidence="1 2" key="1">
    <citation type="submission" date="2018-06" db="EMBL/GenBank/DDBJ databases">
        <authorList>
            <consortium name="Pathogen Informatics"/>
            <person name="Doyle S."/>
        </authorList>
    </citation>
    <scope>NUCLEOTIDE SEQUENCE [LARGE SCALE GENOMIC DNA]</scope>
    <source>
        <strain evidence="1 2">NCTC10801</strain>
    </source>
</reference>
<dbReference type="PROSITE" id="PS51257">
    <property type="entry name" value="PROKAR_LIPOPROTEIN"/>
    <property type="match status" value="1"/>
</dbReference>
<sequence>MKILSIVSFVFLLSGCFIYSSKDDCIYGLTSTQCFGEVYPSIARYQKPYSLGKTNAVQRRKDIESCGGFFSKDDPIDYGIKGSRDKNGKSILQVVEDFRSCMKNKGYIYFSNAECGRKNSKTDKGICNE</sequence>
<evidence type="ECO:0008006" key="3">
    <source>
        <dbReference type="Google" id="ProtNLM"/>
    </source>
</evidence>
<accession>A0A380U4C2</accession>
<dbReference type="Proteomes" id="UP000254649">
    <property type="component" value="Unassembled WGS sequence"/>
</dbReference>
<protein>
    <recommendedName>
        <fullName evidence="3">Lipoprotein</fullName>
    </recommendedName>
</protein>
<organism evidence="1 2">
    <name type="scientific">[Actinobacillus] rossii</name>
    <dbReference type="NCBI Taxonomy" id="123820"/>
    <lineage>
        <taxon>Bacteria</taxon>
        <taxon>Pseudomonadati</taxon>
        <taxon>Pseudomonadota</taxon>
        <taxon>Gammaproteobacteria</taxon>
        <taxon>Pasteurellales</taxon>
        <taxon>Pasteurellaceae</taxon>
    </lineage>
</organism>
<gene>
    <name evidence="1" type="ORF">NCTC10801_02657</name>
</gene>
<evidence type="ECO:0000313" key="2">
    <source>
        <dbReference type="Proteomes" id="UP000254649"/>
    </source>
</evidence>
<keyword evidence="2" id="KW-1185">Reference proteome</keyword>
<dbReference type="AlphaFoldDB" id="A0A380U4C2"/>
<proteinExistence type="predicted"/>
<name>A0A380U4C2_9PAST</name>
<dbReference type="EMBL" id="UFRQ01000003">
    <property type="protein sequence ID" value="SUT96189.1"/>
    <property type="molecule type" value="Genomic_DNA"/>
</dbReference>
<evidence type="ECO:0000313" key="1">
    <source>
        <dbReference type="EMBL" id="SUT96189.1"/>
    </source>
</evidence>